<proteinExistence type="predicted"/>
<dbReference type="Proteomes" id="UP000265140">
    <property type="component" value="Chromosome 19"/>
</dbReference>
<reference evidence="1 2" key="1">
    <citation type="submission" date="2020-02" db="EMBL/GenBank/DDBJ databases">
        <title>Esox lucius (northern pike) genome, fEsoLuc1, primary haplotype.</title>
        <authorList>
            <person name="Myers G."/>
            <person name="Karagic N."/>
            <person name="Meyer A."/>
            <person name="Pippel M."/>
            <person name="Reichard M."/>
            <person name="Winkler S."/>
            <person name="Tracey A."/>
            <person name="Sims Y."/>
            <person name="Howe K."/>
            <person name="Rhie A."/>
            <person name="Formenti G."/>
            <person name="Durbin R."/>
            <person name="Fedrigo O."/>
            <person name="Jarvis E.D."/>
        </authorList>
    </citation>
    <scope>NUCLEOTIDE SEQUENCE [LARGE SCALE GENOMIC DNA]</scope>
</reference>
<evidence type="ECO:0008006" key="3">
    <source>
        <dbReference type="Google" id="ProtNLM"/>
    </source>
</evidence>
<sequence length="150" mass="17198">MVWGCISAHGMGECTINTQQYILVLEQHMLPSSLFQGRPCPFQQDNAKPHSARITTAWLRSERAWVLNWSACSPDLSPIENILHYDMKNTTKQTFEQTVEQLKSYKARMGKHFTLKTTANGILSSQTLTEYYLKRGHATNSNKHILSQHF</sequence>
<evidence type="ECO:0000313" key="2">
    <source>
        <dbReference type="Proteomes" id="UP000265140"/>
    </source>
</evidence>
<dbReference type="GO" id="GO:0003676">
    <property type="term" value="F:nucleic acid binding"/>
    <property type="evidence" value="ECO:0007669"/>
    <property type="project" value="InterPro"/>
</dbReference>
<dbReference type="Ensembl" id="ENSELUT00000090995.1">
    <property type="protein sequence ID" value="ENSELUP00000097887.1"/>
    <property type="gene ID" value="ENSELUG00000044249.1"/>
</dbReference>
<reference evidence="1" key="3">
    <citation type="submission" date="2025-09" db="UniProtKB">
        <authorList>
            <consortium name="Ensembl"/>
        </authorList>
    </citation>
    <scope>IDENTIFICATION</scope>
</reference>
<evidence type="ECO:0000313" key="1">
    <source>
        <dbReference type="Ensembl" id="ENSELUP00000097887.1"/>
    </source>
</evidence>
<keyword evidence="2" id="KW-1185">Reference proteome</keyword>
<dbReference type="AlphaFoldDB" id="A0AAY5LDI0"/>
<dbReference type="InterPro" id="IPR036397">
    <property type="entry name" value="RNaseH_sf"/>
</dbReference>
<organism evidence="1 2">
    <name type="scientific">Esox lucius</name>
    <name type="common">Northern pike</name>
    <dbReference type="NCBI Taxonomy" id="8010"/>
    <lineage>
        <taxon>Eukaryota</taxon>
        <taxon>Metazoa</taxon>
        <taxon>Chordata</taxon>
        <taxon>Craniata</taxon>
        <taxon>Vertebrata</taxon>
        <taxon>Euteleostomi</taxon>
        <taxon>Actinopterygii</taxon>
        <taxon>Neopterygii</taxon>
        <taxon>Teleostei</taxon>
        <taxon>Protacanthopterygii</taxon>
        <taxon>Esociformes</taxon>
        <taxon>Esocidae</taxon>
        <taxon>Esox</taxon>
    </lineage>
</organism>
<name>A0AAY5LDI0_ESOLU</name>
<reference evidence="1" key="2">
    <citation type="submission" date="2025-08" db="UniProtKB">
        <authorList>
            <consortium name="Ensembl"/>
        </authorList>
    </citation>
    <scope>IDENTIFICATION</scope>
</reference>
<dbReference type="Gene3D" id="3.30.420.10">
    <property type="entry name" value="Ribonuclease H-like superfamily/Ribonuclease H"/>
    <property type="match status" value="1"/>
</dbReference>
<dbReference type="GeneTree" id="ENSGT01150000286900"/>
<protein>
    <recommendedName>
        <fullName evidence="3">Tc1-like transposase DDE domain-containing protein</fullName>
    </recommendedName>
</protein>
<accession>A0AAY5LDI0</accession>